<reference evidence="6 7" key="1">
    <citation type="submission" date="2018-06" db="EMBL/GenBank/DDBJ databases">
        <authorList>
            <consortium name="Pathogen Informatics"/>
            <person name="Doyle S."/>
        </authorList>
    </citation>
    <scope>NUCLEOTIDE SEQUENCE [LARGE SCALE GENOMIC DNA]</scope>
    <source>
        <strain evidence="6 7">NCTC13292</strain>
    </source>
</reference>
<evidence type="ECO:0000259" key="5">
    <source>
        <dbReference type="PROSITE" id="PS50893"/>
    </source>
</evidence>
<sequence length="239" mass="26434">MLKTNRNIARIADFMNSQDVVISLDKINFIVMSGSSQLHILKDISLAIQAGSTIAITGASGSGKTSLLNIMAGLDVPTSGQVYYGSQEITRLSEDERAKLRANYVGFIFQSFQLLTNLTALENIMLPLEIHHRKDGLSLATYWLDKVGLRDRGEHYPLQLSGGEQQRVAIARAFASAPDVLFADEPTGNLDKKTGQTIIDLLFDLNRQHQTTLVIVTHDESLAKRCQLHWPLDDGKLIC</sequence>
<evidence type="ECO:0000256" key="2">
    <source>
        <dbReference type="ARBA" id="ARBA00022741"/>
    </source>
</evidence>
<dbReference type="InterPro" id="IPR003439">
    <property type="entry name" value="ABC_transporter-like_ATP-bd"/>
</dbReference>
<organism evidence="6 7">
    <name type="scientific">Legionella donaldsonii</name>
    <dbReference type="NCBI Taxonomy" id="45060"/>
    <lineage>
        <taxon>Bacteria</taxon>
        <taxon>Pseudomonadati</taxon>
        <taxon>Pseudomonadota</taxon>
        <taxon>Gammaproteobacteria</taxon>
        <taxon>Legionellales</taxon>
        <taxon>Legionellaceae</taxon>
        <taxon>Legionella</taxon>
    </lineage>
</organism>
<dbReference type="PROSITE" id="PS00211">
    <property type="entry name" value="ABC_TRANSPORTER_1"/>
    <property type="match status" value="1"/>
</dbReference>
<dbReference type="GO" id="GO:0022857">
    <property type="term" value="F:transmembrane transporter activity"/>
    <property type="evidence" value="ECO:0007669"/>
    <property type="project" value="UniProtKB-ARBA"/>
</dbReference>
<dbReference type="GO" id="GO:0016887">
    <property type="term" value="F:ATP hydrolysis activity"/>
    <property type="evidence" value="ECO:0007669"/>
    <property type="project" value="InterPro"/>
</dbReference>
<keyword evidence="6" id="KW-0449">Lipoprotein</keyword>
<dbReference type="CDD" id="cd03255">
    <property type="entry name" value="ABC_MJ0796_LolCDE_FtsE"/>
    <property type="match status" value="1"/>
</dbReference>
<keyword evidence="2" id="KW-0547">Nucleotide-binding</keyword>
<dbReference type="GO" id="GO:1902495">
    <property type="term" value="C:transmembrane transporter complex"/>
    <property type="evidence" value="ECO:0007669"/>
    <property type="project" value="UniProtKB-ARBA"/>
</dbReference>
<dbReference type="InterPro" id="IPR017871">
    <property type="entry name" value="ABC_transporter-like_CS"/>
</dbReference>
<dbReference type="PANTHER" id="PTHR42798:SF2">
    <property type="entry name" value="ABC TRANSPORTER ATP-BINDING PROTEIN MG467-RELATED"/>
    <property type="match status" value="1"/>
</dbReference>
<dbReference type="InterPro" id="IPR003593">
    <property type="entry name" value="AAA+_ATPase"/>
</dbReference>
<dbReference type="Proteomes" id="UP000254677">
    <property type="component" value="Unassembled WGS sequence"/>
</dbReference>
<name>A0A378J5Y5_9GAMM</name>
<keyword evidence="6" id="KW-0378">Hydrolase</keyword>
<dbReference type="EMBL" id="UGOA01000001">
    <property type="protein sequence ID" value="STX42806.1"/>
    <property type="molecule type" value="Genomic_DNA"/>
</dbReference>
<keyword evidence="1" id="KW-0813">Transport</keyword>
<comment type="similarity">
    <text evidence="4">Belongs to the ABC transporter superfamily. Macrolide exporter (TC 3.A.1.122) family.</text>
</comment>
<dbReference type="SUPFAM" id="SSF52540">
    <property type="entry name" value="P-loop containing nucleoside triphosphate hydrolases"/>
    <property type="match status" value="1"/>
</dbReference>
<proteinExistence type="inferred from homology"/>
<feature type="domain" description="ABC transporter" evidence="5">
    <location>
        <begin position="22"/>
        <end position="238"/>
    </location>
</feature>
<dbReference type="PANTHER" id="PTHR42798">
    <property type="entry name" value="LIPOPROTEIN-RELEASING SYSTEM ATP-BINDING PROTEIN LOLD"/>
    <property type="match status" value="1"/>
</dbReference>
<evidence type="ECO:0000313" key="7">
    <source>
        <dbReference type="Proteomes" id="UP000254677"/>
    </source>
</evidence>
<evidence type="ECO:0000256" key="3">
    <source>
        <dbReference type="ARBA" id="ARBA00022840"/>
    </source>
</evidence>
<accession>A0A378J5Y5</accession>
<dbReference type="InterPro" id="IPR027417">
    <property type="entry name" value="P-loop_NTPase"/>
</dbReference>
<dbReference type="SMART" id="SM00382">
    <property type="entry name" value="AAA"/>
    <property type="match status" value="1"/>
</dbReference>
<evidence type="ECO:0000313" key="6">
    <source>
        <dbReference type="EMBL" id="STX42806.1"/>
    </source>
</evidence>
<keyword evidence="3 6" id="KW-0067">ATP-binding</keyword>
<protein>
    <submittedName>
        <fullName evidence="6">Lipoprotein-releasing system ATP-binding protein</fullName>
        <ecNumber evidence="6">3.6.3.-</ecNumber>
    </submittedName>
</protein>
<dbReference type="Gene3D" id="3.40.50.300">
    <property type="entry name" value="P-loop containing nucleotide triphosphate hydrolases"/>
    <property type="match status" value="1"/>
</dbReference>
<evidence type="ECO:0000256" key="1">
    <source>
        <dbReference type="ARBA" id="ARBA00022448"/>
    </source>
</evidence>
<dbReference type="EC" id="3.6.3.-" evidence="6"/>
<dbReference type="InterPro" id="IPR017911">
    <property type="entry name" value="MacB-like_ATP-bd"/>
</dbReference>
<keyword evidence="7" id="KW-1185">Reference proteome</keyword>
<dbReference type="GO" id="GO:0005524">
    <property type="term" value="F:ATP binding"/>
    <property type="evidence" value="ECO:0007669"/>
    <property type="project" value="UniProtKB-KW"/>
</dbReference>
<gene>
    <name evidence="6" type="primary">lolD_2</name>
    <name evidence="6" type="ORF">NCTC13292_01786</name>
</gene>
<dbReference type="Pfam" id="PF00005">
    <property type="entry name" value="ABC_tran"/>
    <property type="match status" value="1"/>
</dbReference>
<dbReference type="AlphaFoldDB" id="A0A378J5Y5"/>
<dbReference type="PROSITE" id="PS50893">
    <property type="entry name" value="ABC_TRANSPORTER_2"/>
    <property type="match status" value="1"/>
</dbReference>
<dbReference type="FunFam" id="3.40.50.300:FF:000032">
    <property type="entry name" value="Export ABC transporter ATP-binding protein"/>
    <property type="match status" value="1"/>
</dbReference>
<evidence type="ECO:0000256" key="4">
    <source>
        <dbReference type="ARBA" id="ARBA00038388"/>
    </source>
</evidence>